<dbReference type="EMBL" id="MAUE01000032">
    <property type="protein sequence ID" value="OCW23523.1"/>
    <property type="molecule type" value="Genomic_DNA"/>
</dbReference>
<feature type="chain" id="PRO_5015638174" evidence="1">
    <location>
        <begin position="26"/>
        <end position="380"/>
    </location>
</feature>
<dbReference type="Proteomes" id="UP000240571">
    <property type="component" value="Unassembled WGS sequence"/>
</dbReference>
<name>A0A2T4GC12_9PSED</name>
<evidence type="ECO:0000313" key="4">
    <source>
        <dbReference type="Proteomes" id="UP000095081"/>
    </source>
</evidence>
<dbReference type="RefSeq" id="WP_065907010.1">
    <property type="nucleotide sequence ID" value="NZ_MAUE01000032.1"/>
</dbReference>
<evidence type="ECO:0000313" key="5">
    <source>
        <dbReference type="Proteomes" id="UP000240571"/>
    </source>
</evidence>
<keyword evidence="1" id="KW-0732">Signal</keyword>
<evidence type="ECO:0000256" key="1">
    <source>
        <dbReference type="SAM" id="SignalP"/>
    </source>
</evidence>
<protein>
    <submittedName>
        <fullName evidence="3">DUF1120 domain-containing protein</fullName>
    </submittedName>
</protein>
<dbReference type="Proteomes" id="UP000095081">
    <property type="component" value="Unassembled WGS sequence"/>
</dbReference>
<dbReference type="OrthoDB" id="6602106at2"/>
<evidence type="ECO:0000313" key="3">
    <source>
        <dbReference type="EMBL" id="PTC33220.1"/>
    </source>
</evidence>
<dbReference type="InterPro" id="IPR010546">
    <property type="entry name" value="DUF1120"/>
</dbReference>
<keyword evidence="4" id="KW-1185">Reference proteome</keyword>
<dbReference type="EMBL" id="PYWW01000001">
    <property type="protein sequence ID" value="PTC33220.1"/>
    <property type="molecule type" value="Genomic_DNA"/>
</dbReference>
<gene>
    <name evidence="2" type="ORF">BBG20_21850</name>
    <name evidence="3" type="ORF">C9382_00205</name>
</gene>
<feature type="signal peptide" evidence="1">
    <location>
        <begin position="1"/>
        <end position="25"/>
    </location>
</feature>
<comment type="caution">
    <text evidence="3">The sequence shown here is derived from an EMBL/GenBank/DDBJ whole genome shotgun (WGS) entry which is preliminary data.</text>
</comment>
<dbReference type="AlphaFoldDB" id="A0A2T4GC12"/>
<evidence type="ECO:0000313" key="2">
    <source>
        <dbReference type="EMBL" id="OCW23523.1"/>
    </source>
</evidence>
<reference evidence="2 4" key="1">
    <citation type="submission" date="2016-06" db="EMBL/GenBank/DDBJ databases">
        <title>Draft genome sequence of Pseudomonas sp. S1E40, a novel strain antagonistic activity to fungal plant pathogen.</title>
        <authorList>
            <person name="Tambong J.T."/>
            <person name="Tchagang C."/>
            <person name="Xu R."/>
        </authorList>
    </citation>
    <scope>NUCLEOTIDE SEQUENCE [LARGE SCALE GENOMIC DNA]</scope>
    <source>
        <strain evidence="2 4">S1E40</strain>
    </source>
</reference>
<organism evidence="3 5">
    <name type="scientific">Pseudomonas aylmerensis</name>
    <dbReference type="NCBI Taxonomy" id="1869229"/>
    <lineage>
        <taxon>Bacteria</taxon>
        <taxon>Pseudomonadati</taxon>
        <taxon>Pseudomonadota</taxon>
        <taxon>Gammaproteobacteria</taxon>
        <taxon>Pseudomonadales</taxon>
        <taxon>Pseudomonadaceae</taxon>
        <taxon>Pseudomonas</taxon>
    </lineage>
</organism>
<accession>A0A2T4GC12</accession>
<sequence length="380" mass="40335">MLFFRALRRLTAVVLTVGFAGHAMANDDCQLNISEAVLDLGLMSRLAQNDSDPQRLLGERRLSLNLTCPQPADMSVFYRALAANAHRLQFTEHGTYALQVSDGVLDGQAVELGLLPAVGQPPAVVGTALNWRPGHGVAPVQGASVVQGKHFAVQLSLSAWADIAATRVREATTWEASGTFDALQSSRSRALTLRAHFAPTACTPQLSNGGLVDYGTLLAKDLNASNETPLPTRTLQLSVSCDAATPFALKMHDNRNGSATGGIDETAYGLDLDNSQNKIGRFYLNIDPAEFTADALGSLYRTDSTSGGAAWSSSSARQIPMAANSLMGFTDSVGSTRGPVPIQQLAGTVRIKAYLAPTQSLDLRSVVYINGSGTLEIIYL</sequence>
<dbReference type="Pfam" id="PF06551">
    <property type="entry name" value="DUF1120"/>
    <property type="match status" value="1"/>
</dbReference>
<reference evidence="3 5" key="2">
    <citation type="submission" date="2018-03" db="EMBL/GenBank/DDBJ databases">
        <title>Diversity of bacteria associated with corn roots inoculated with woodland soils in Canada, and Description of Pseudomonas aylmerense sp. nov.</title>
        <authorList>
            <person name="Tambong J.T."/>
            <person name="Xu R."/>
            <person name="Tchagang C."/>
        </authorList>
    </citation>
    <scope>NUCLEOTIDE SEQUENCE [LARGE SCALE GENOMIC DNA]</scope>
    <source>
        <strain evidence="3 5">S1E44</strain>
    </source>
</reference>
<proteinExistence type="predicted"/>